<organism evidence="1 2">
    <name type="scientific">Schistosoma mattheei</name>
    <dbReference type="NCBI Taxonomy" id="31246"/>
    <lineage>
        <taxon>Eukaryota</taxon>
        <taxon>Metazoa</taxon>
        <taxon>Spiralia</taxon>
        <taxon>Lophotrochozoa</taxon>
        <taxon>Platyhelminthes</taxon>
        <taxon>Trematoda</taxon>
        <taxon>Digenea</taxon>
        <taxon>Strigeidida</taxon>
        <taxon>Schistosomatoidea</taxon>
        <taxon>Schistosomatidae</taxon>
        <taxon>Schistosoma</taxon>
    </lineage>
</organism>
<dbReference type="Proteomes" id="UP000269396">
    <property type="component" value="Unassembled WGS sequence"/>
</dbReference>
<feature type="non-terminal residue" evidence="1">
    <location>
        <position position="1"/>
    </location>
</feature>
<protein>
    <submittedName>
        <fullName evidence="1">Uncharacterized protein</fullName>
    </submittedName>
</protein>
<reference evidence="1 2" key="1">
    <citation type="submission" date="2018-11" db="EMBL/GenBank/DDBJ databases">
        <authorList>
            <consortium name="Pathogen Informatics"/>
        </authorList>
    </citation>
    <scope>NUCLEOTIDE SEQUENCE [LARGE SCALE GENOMIC DNA]</scope>
    <source>
        <strain>Denwood</strain>
        <strain evidence="2">Zambia</strain>
    </source>
</reference>
<dbReference type="STRING" id="31246.A0A183NGY4"/>
<accession>A0A183NGY4</accession>
<name>A0A183NGY4_9TREM</name>
<keyword evidence="2" id="KW-1185">Reference proteome</keyword>
<evidence type="ECO:0000313" key="1">
    <source>
        <dbReference type="EMBL" id="VDO77652.1"/>
    </source>
</evidence>
<dbReference type="AlphaFoldDB" id="A0A183NGY4"/>
<proteinExistence type="predicted"/>
<gene>
    <name evidence="1" type="ORF">SMTD_LOCUS1370</name>
</gene>
<dbReference type="EMBL" id="UZAL01001510">
    <property type="protein sequence ID" value="VDO77652.1"/>
    <property type="molecule type" value="Genomic_DNA"/>
</dbReference>
<sequence>IQQRFLTEREAINHIEKSCALLQSAVESRCKKTRRFILAQKDFIFFLKKVFLQRNTIKLHSDIPTTNCSSNELPIDLIINCEIAFDTLIHYMNDIYLRKMSSSVVNRLNELKKLINLSKRLLDKYDNTELNIVLMEASMKNHKNVVSLVKKYYLFND</sequence>
<evidence type="ECO:0000313" key="2">
    <source>
        <dbReference type="Proteomes" id="UP000269396"/>
    </source>
</evidence>